<proteinExistence type="predicted"/>
<dbReference type="Ensembl" id="ENSPMGT00000026137.1">
    <property type="protein sequence ID" value="ENSPMGP00000024533.1"/>
    <property type="gene ID" value="ENSPMGG00000019849.1"/>
</dbReference>
<dbReference type="AlphaFoldDB" id="A0A3B4B521"/>
<organism evidence="1 2">
    <name type="scientific">Periophthalmus magnuspinnatus</name>
    <dbReference type="NCBI Taxonomy" id="409849"/>
    <lineage>
        <taxon>Eukaryota</taxon>
        <taxon>Metazoa</taxon>
        <taxon>Chordata</taxon>
        <taxon>Craniata</taxon>
        <taxon>Vertebrata</taxon>
        <taxon>Euteleostomi</taxon>
        <taxon>Actinopterygii</taxon>
        <taxon>Neopterygii</taxon>
        <taxon>Teleostei</taxon>
        <taxon>Neoteleostei</taxon>
        <taxon>Acanthomorphata</taxon>
        <taxon>Gobiaria</taxon>
        <taxon>Gobiiformes</taxon>
        <taxon>Gobioidei</taxon>
        <taxon>Gobiidae</taxon>
        <taxon>Oxudercinae</taxon>
        <taxon>Periophthalmus</taxon>
    </lineage>
</organism>
<evidence type="ECO:0000313" key="2">
    <source>
        <dbReference type="Proteomes" id="UP000261520"/>
    </source>
</evidence>
<accession>A0A3B4B521</accession>
<keyword evidence="2" id="KW-1185">Reference proteome</keyword>
<protein>
    <submittedName>
        <fullName evidence="1">Uncharacterized protein</fullName>
    </submittedName>
</protein>
<reference evidence="1" key="2">
    <citation type="submission" date="2025-09" db="UniProtKB">
        <authorList>
            <consortium name="Ensembl"/>
        </authorList>
    </citation>
    <scope>IDENTIFICATION</scope>
</reference>
<name>A0A3B4B521_9GOBI</name>
<evidence type="ECO:0000313" key="1">
    <source>
        <dbReference type="Ensembl" id="ENSPMGP00000024533.1"/>
    </source>
</evidence>
<reference evidence="1" key="1">
    <citation type="submission" date="2025-08" db="UniProtKB">
        <authorList>
            <consortium name="Ensembl"/>
        </authorList>
    </citation>
    <scope>IDENTIFICATION</scope>
</reference>
<sequence length="58" mass="6505">MCGCIRKIKNKSIPINVQARQNQIMPRIFPLPGARQAFWHVAQSYQAVTSIVVSCSDC</sequence>
<dbReference type="Proteomes" id="UP000261520">
    <property type="component" value="Unplaced"/>
</dbReference>